<evidence type="ECO:0000313" key="2">
    <source>
        <dbReference type="EMBL" id="NYD27001.1"/>
    </source>
</evidence>
<dbReference type="AlphaFoldDB" id="A0A852R066"/>
<dbReference type="GO" id="GO:0006351">
    <property type="term" value="P:DNA-templated transcription"/>
    <property type="evidence" value="ECO:0007669"/>
    <property type="project" value="TreeGrafter"/>
</dbReference>
<gene>
    <name evidence="2" type="ORF">BJ960_001804</name>
</gene>
<dbReference type="InterPro" id="IPR025159">
    <property type="entry name" value="AbiEi_N"/>
</dbReference>
<protein>
    <submittedName>
        <fullName evidence="2">Phenylacetic acid degradation operon negative regulatory protein</fullName>
    </submittedName>
</protein>
<dbReference type="PANTHER" id="PTHR30319">
    <property type="entry name" value="PHENYLACETIC ACID REGULATOR-RELATED TRANSCRIPTIONAL REPRESSOR"/>
    <property type="match status" value="1"/>
</dbReference>
<sequence length="241" mass="26826">MTVSGLCRAGEVFGVGQTTVRVTLTRLVEEGKIRRVRRGVYAPPEDPSELSKRVAAWRRHGQELVAWRRDWVVVHDGDVLRSDKAVWRTHQRALQLSGFRSLGKGLQIRPNNRPNGLDGATRQLIGLGLAPAASVFLAAPFAELLHARASQLWDPVGIADELDARRVDLSRSAAAVGMLTRDDAVRETLLLGRDTISLILQDPVLPEQLMPGRARVELIRAMSEYQFMAVPLWRSWLAEDS</sequence>
<keyword evidence="3" id="KW-1185">Reference proteome</keyword>
<dbReference type="InterPro" id="IPR036388">
    <property type="entry name" value="WH-like_DNA-bd_sf"/>
</dbReference>
<comment type="caution">
    <text evidence="2">The sequence shown here is derived from an EMBL/GenBank/DDBJ whole genome shotgun (WGS) entry which is preliminary data.</text>
</comment>
<name>A0A852R066_9MICO</name>
<dbReference type="PANTHER" id="PTHR30319:SF1">
    <property type="entry name" value="TRANSCRIPTIONAL REPRESSOR PAAX"/>
    <property type="match status" value="1"/>
</dbReference>
<accession>A0A852R066</accession>
<evidence type="ECO:0000313" key="3">
    <source>
        <dbReference type="Proteomes" id="UP000586095"/>
    </source>
</evidence>
<proteinExistence type="predicted"/>
<dbReference type="EMBL" id="JACCBD010000001">
    <property type="protein sequence ID" value="NYD27001.1"/>
    <property type="molecule type" value="Genomic_DNA"/>
</dbReference>
<organism evidence="2 3">
    <name type="scientific">Leucobacter aridicollis</name>
    <dbReference type="NCBI Taxonomy" id="283878"/>
    <lineage>
        <taxon>Bacteria</taxon>
        <taxon>Bacillati</taxon>
        <taxon>Actinomycetota</taxon>
        <taxon>Actinomycetes</taxon>
        <taxon>Micrococcales</taxon>
        <taxon>Microbacteriaceae</taxon>
        <taxon>Leucobacter</taxon>
    </lineage>
</organism>
<dbReference type="Gene3D" id="1.10.10.10">
    <property type="entry name" value="Winged helix-like DNA-binding domain superfamily/Winged helix DNA-binding domain"/>
    <property type="match status" value="1"/>
</dbReference>
<evidence type="ECO:0000259" key="1">
    <source>
        <dbReference type="Pfam" id="PF13338"/>
    </source>
</evidence>
<feature type="domain" description="AbiEi antitoxin N-terminal" evidence="1">
    <location>
        <begin position="22"/>
        <end position="44"/>
    </location>
</feature>
<dbReference type="Proteomes" id="UP000586095">
    <property type="component" value="Unassembled WGS sequence"/>
</dbReference>
<reference evidence="2 3" key="1">
    <citation type="submission" date="2020-07" db="EMBL/GenBank/DDBJ databases">
        <title>Sequencing the genomes of 1000 actinobacteria strains.</title>
        <authorList>
            <person name="Klenk H.-P."/>
        </authorList>
    </citation>
    <scope>NUCLEOTIDE SEQUENCE [LARGE SCALE GENOMIC DNA]</scope>
    <source>
        <strain evidence="2 3">DSM 17380</strain>
    </source>
</reference>
<dbReference type="Pfam" id="PF13338">
    <property type="entry name" value="AbiEi_4"/>
    <property type="match status" value="1"/>
</dbReference>